<dbReference type="SUPFAM" id="SSF50814">
    <property type="entry name" value="Lipocalins"/>
    <property type="match status" value="1"/>
</dbReference>
<keyword evidence="1" id="KW-0732">Signal</keyword>
<feature type="chain" id="PRO_5001520832" evidence="1">
    <location>
        <begin position="17"/>
        <end position="184"/>
    </location>
</feature>
<dbReference type="GO" id="GO:0043176">
    <property type="term" value="F:amine binding"/>
    <property type="evidence" value="ECO:0007669"/>
    <property type="project" value="InterPro"/>
</dbReference>
<reference evidence="2" key="1">
    <citation type="submission" date="2014-03" db="EMBL/GenBank/DDBJ databases">
        <title>The sialotranscriptome of Amblyomma triste, Amblyomma parvum and Amblyomma cajennense ticks, uncovered by 454-based RNA-seq.</title>
        <authorList>
            <person name="Garcia G.R."/>
            <person name="Gardinassi L.G."/>
            <person name="Ribeiro J.M."/>
            <person name="Anatriello E."/>
            <person name="Ferreira B.R."/>
            <person name="Moreira H.N."/>
            <person name="Mafra C."/>
            <person name="Olegario M.M."/>
            <person name="Szabo P.J."/>
            <person name="Miranda-Santos I.K."/>
            <person name="Maruyama S.R."/>
        </authorList>
    </citation>
    <scope>NUCLEOTIDE SEQUENCE</scope>
    <source>
        <strain evidence="2">Mato Grasso do Sul</strain>
        <tissue evidence="2">Salivary glands</tissue>
    </source>
</reference>
<dbReference type="AlphaFoldDB" id="A0A023G988"/>
<feature type="signal peptide" evidence="1">
    <location>
        <begin position="1"/>
        <end position="16"/>
    </location>
</feature>
<dbReference type="Pfam" id="PF02098">
    <property type="entry name" value="His_binding"/>
    <property type="match status" value="1"/>
</dbReference>
<evidence type="ECO:0000256" key="1">
    <source>
        <dbReference type="SAM" id="SignalP"/>
    </source>
</evidence>
<dbReference type="Gene3D" id="2.40.128.20">
    <property type="match status" value="1"/>
</dbReference>
<dbReference type="EMBL" id="GBBM01004612">
    <property type="protein sequence ID" value="JAC30806.1"/>
    <property type="molecule type" value="mRNA"/>
</dbReference>
<evidence type="ECO:0000313" key="2">
    <source>
        <dbReference type="EMBL" id="JAC30806.1"/>
    </source>
</evidence>
<dbReference type="InterPro" id="IPR002970">
    <property type="entry name" value="Tick_his-bd"/>
</dbReference>
<dbReference type="GO" id="GO:0030682">
    <property type="term" value="P:symbiont-mediated perturbation of host defenses"/>
    <property type="evidence" value="ECO:0007669"/>
    <property type="project" value="InterPro"/>
</dbReference>
<organism evidence="2">
    <name type="scientific">Amblyomma triste</name>
    <name type="common">Neotropical tick</name>
    <dbReference type="NCBI Taxonomy" id="251400"/>
    <lineage>
        <taxon>Eukaryota</taxon>
        <taxon>Metazoa</taxon>
        <taxon>Ecdysozoa</taxon>
        <taxon>Arthropoda</taxon>
        <taxon>Chelicerata</taxon>
        <taxon>Arachnida</taxon>
        <taxon>Acari</taxon>
        <taxon>Parasitiformes</taxon>
        <taxon>Ixodida</taxon>
        <taxon>Ixodoidea</taxon>
        <taxon>Ixodidae</taxon>
        <taxon>Amblyomminae</taxon>
        <taxon>Amblyomma</taxon>
    </lineage>
</organism>
<accession>A0A023G988</accession>
<protein>
    <submittedName>
        <fullName evidence="2">Putative lipocalin-2 1</fullName>
    </submittedName>
</protein>
<proteinExistence type="evidence at transcript level"/>
<name>A0A023G988_AMBTT</name>
<dbReference type="InterPro" id="IPR012674">
    <property type="entry name" value="Calycin"/>
</dbReference>
<sequence>MFSLALCLSMLAAATAVPSRSVPYEEDPRHYSEQHIMDMVAVGEKLFVYQRNYNTETTRRCLYAEMIEAKSETEYRYTLGAKQDGQYYSFQVTSILSTTGNHHQYNAATYPSDKEVAPKLRKQMTKGPASDCFILVEEIDEKGKGCQLMVTSSVASSGVIPKRCKDVYEQQCTGPSIVLYDNSC</sequence>